<dbReference type="InterPro" id="IPR046230">
    <property type="entry name" value="DUF6263"/>
</dbReference>
<evidence type="ECO:0000313" key="3">
    <source>
        <dbReference type="Proteomes" id="UP000505355"/>
    </source>
</evidence>
<organism evidence="2 3">
    <name type="scientific">Mucilaginibacter mali</name>
    <dbReference type="NCBI Taxonomy" id="2740462"/>
    <lineage>
        <taxon>Bacteria</taxon>
        <taxon>Pseudomonadati</taxon>
        <taxon>Bacteroidota</taxon>
        <taxon>Sphingobacteriia</taxon>
        <taxon>Sphingobacteriales</taxon>
        <taxon>Sphingobacteriaceae</taxon>
        <taxon>Mucilaginibacter</taxon>
    </lineage>
</organism>
<dbReference type="RefSeq" id="WP_173414430.1">
    <property type="nucleotide sequence ID" value="NZ_CP054139.1"/>
</dbReference>
<evidence type="ECO:0000313" key="2">
    <source>
        <dbReference type="EMBL" id="QKJ29738.1"/>
    </source>
</evidence>
<dbReference type="Proteomes" id="UP000505355">
    <property type="component" value="Chromosome"/>
</dbReference>
<sequence length="304" mass="33645">MKKSFGILLLIIASVNCHAQYVKLALNLVKGNTYYNLTTATATVVQTVNGQKTQQGTTITSRIAFKVMNIRDSLYEMEMRYENLSLKMDLPQGTIQYNSNGIDATSKVLAALRNQPIAVVITRNGNLQALAPISTAIDRAIKQFPQLSAEERAQIKSMMEQSFGERAFRSNFEMGTVIFPSVPVRKNAFWISDTQLESSRPANVHSIAELRDITPTFNQIHVNSTITYLNRDEFIVTNGIPLKYNMEGSRSADIVVDTVTGWVKQASILQNIGGTTEIKDNPTVPGGMVIPTVMKSEVVITDVH</sequence>
<reference evidence="2 3" key="1">
    <citation type="submission" date="2020-05" db="EMBL/GenBank/DDBJ databases">
        <title>Mucilaginibacter mali sp. nov.</title>
        <authorList>
            <person name="Kim H.S."/>
            <person name="Lee K.C."/>
            <person name="Suh M.K."/>
            <person name="Kim J.-S."/>
            <person name="Han K.-I."/>
            <person name="Eom M.K."/>
            <person name="Shin Y.K."/>
            <person name="Lee J.-S."/>
        </authorList>
    </citation>
    <scope>NUCLEOTIDE SEQUENCE [LARGE SCALE GENOMIC DNA]</scope>
    <source>
        <strain evidence="2 3">G2-14</strain>
    </source>
</reference>
<feature type="signal peptide" evidence="1">
    <location>
        <begin position="1"/>
        <end position="19"/>
    </location>
</feature>
<protein>
    <submittedName>
        <fullName evidence="2">Uncharacterized protein</fullName>
    </submittedName>
</protein>
<proteinExistence type="predicted"/>
<keyword evidence="1" id="KW-0732">Signal</keyword>
<dbReference type="EMBL" id="CP054139">
    <property type="protein sequence ID" value="QKJ29738.1"/>
    <property type="molecule type" value="Genomic_DNA"/>
</dbReference>
<dbReference type="KEGG" id="mmab:HQ865_08190"/>
<evidence type="ECO:0000256" key="1">
    <source>
        <dbReference type="SAM" id="SignalP"/>
    </source>
</evidence>
<name>A0A7D4UA92_9SPHI</name>
<accession>A0A7D4UA92</accession>
<dbReference type="AlphaFoldDB" id="A0A7D4UA92"/>
<keyword evidence="3" id="KW-1185">Reference proteome</keyword>
<feature type="chain" id="PRO_5028935403" evidence="1">
    <location>
        <begin position="20"/>
        <end position="304"/>
    </location>
</feature>
<dbReference type="Pfam" id="PF19777">
    <property type="entry name" value="DUF6263"/>
    <property type="match status" value="1"/>
</dbReference>
<gene>
    <name evidence="2" type="ORF">HQ865_08190</name>
</gene>